<feature type="domain" description="Cytochrome c" evidence="8">
    <location>
        <begin position="45"/>
        <end position="173"/>
    </location>
</feature>
<dbReference type="AlphaFoldDB" id="A0A3B0ZGS2"/>
<keyword evidence="3" id="KW-0479">Metal-binding</keyword>
<evidence type="ECO:0000256" key="6">
    <source>
        <dbReference type="ARBA" id="ARBA00023002"/>
    </source>
</evidence>
<gene>
    <name evidence="9" type="ORF">MNBD_GAMMA16-660</name>
</gene>
<evidence type="ECO:0000256" key="5">
    <source>
        <dbReference type="ARBA" id="ARBA00022764"/>
    </source>
</evidence>
<organism evidence="9">
    <name type="scientific">hydrothermal vent metagenome</name>
    <dbReference type="NCBI Taxonomy" id="652676"/>
    <lineage>
        <taxon>unclassified sequences</taxon>
        <taxon>metagenomes</taxon>
        <taxon>ecological metagenomes</taxon>
    </lineage>
</organism>
<dbReference type="InterPro" id="IPR009056">
    <property type="entry name" value="Cyt_c-like_dom"/>
</dbReference>
<dbReference type="SUPFAM" id="SSF46626">
    <property type="entry name" value="Cytochrome c"/>
    <property type="match status" value="2"/>
</dbReference>
<comment type="subcellular location">
    <subcellularLocation>
        <location evidence="1">Periplasm</location>
    </subcellularLocation>
</comment>
<evidence type="ECO:0000256" key="7">
    <source>
        <dbReference type="ARBA" id="ARBA00023004"/>
    </source>
</evidence>
<protein>
    <submittedName>
        <fullName evidence="9">Cytochrome c551 peroxidase</fullName>
        <ecNumber evidence="9">1.11.1.5</ecNumber>
    </submittedName>
</protein>
<evidence type="ECO:0000256" key="4">
    <source>
        <dbReference type="ARBA" id="ARBA00022729"/>
    </source>
</evidence>
<dbReference type="GO" id="GO:0004130">
    <property type="term" value="F:cytochrome-c peroxidase activity"/>
    <property type="evidence" value="ECO:0007669"/>
    <property type="project" value="UniProtKB-EC"/>
</dbReference>
<dbReference type="EC" id="1.11.1.5" evidence="9"/>
<dbReference type="InterPro" id="IPR026259">
    <property type="entry name" value="MauG/Cytc_peroxidase"/>
</dbReference>
<keyword evidence="9" id="KW-0575">Peroxidase</keyword>
<dbReference type="PANTHER" id="PTHR30600:SF7">
    <property type="entry name" value="CYTOCHROME C PEROXIDASE-RELATED"/>
    <property type="match status" value="1"/>
</dbReference>
<dbReference type="EMBL" id="UOFO01000143">
    <property type="protein sequence ID" value="VAW88280.1"/>
    <property type="molecule type" value="Genomic_DNA"/>
</dbReference>
<proteinExistence type="predicted"/>
<keyword evidence="4" id="KW-0732">Signal</keyword>
<keyword evidence="7" id="KW-0408">Iron</keyword>
<dbReference type="GO" id="GO:0009055">
    <property type="term" value="F:electron transfer activity"/>
    <property type="evidence" value="ECO:0007669"/>
    <property type="project" value="InterPro"/>
</dbReference>
<evidence type="ECO:0000313" key="9">
    <source>
        <dbReference type="EMBL" id="VAW88280.1"/>
    </source>
</evidence>
<keyword evidence="2" id="KW-0349">Heme</keyword>
<dbReference type="GO" id="GO:0020037">
    <property type="term" value="F:heme binding"/>
    <property type="evidence" value="ECO:0007669"/>
    <property type="project" value="InterPro"/>
</dbReference>
<dbReference type="InterPro" id="IPR004852">
    <property type="entry name" value="Di-haem_cyt_c_peroxidsae"/>
</dbReference>
<accession>A0A3B0ZGS2</accession>
<evidence type="ECO:0000259" key="8">
    <source>
        <dbReference type="PROSITE" id="PS51007"/>
    </source>
</evidence>
<dbReference type="Gene3D" id="1.10.760.10">
    <property type="entry name" value="Cytochrome c-like domain"/>
    <property type="match status" value="2"/>
</dbReference>
<name>A0A3B0ZGS2_9ZZZZ</name>
<evidence type="ECO:0000256" key="1">
    <source>
        <dbReference type="ARBA" id="ARBA00004418"/>
    </source>
</evidence>
<dbReference type="PROSITE" id="PS51007">
    <property type="entry name" value="CYTC"/>
    <property type="match status" value="2"/>
</dbReference>
<dbReference type="PIRSF" id="PIRSF000294">
    <property type="entry name" value="Cytochrome-c_peroxidase"/>
    <property type="match status" value="1"/>
</dbReference>
<keyword evidence="5" id="KW-0574">Periplasm</keyword>
<dbReference type="PANTHER" id="PTHR30600">
    <property type="entry name" value="CYTOCHROME C PEROXIDASE-RELATED"/>
    <property type="match status" value="1"/>
</dbReference>
<feature type="domain" description="Cytochrome c" evidence="8">
    <location>
        <begin position="199"/>
        <end position="329"/>
    </location>
</feature>
<dbReference type="GO" id="GO:0046872">
    <property type="term" value="F:metal ion binding"/>
    <property type="evidence" value="ECO:0007669"/>
    <property type="project" value="UniProtKB-KW"/>
</dbReference>
<dbReference type="Pfam" id="PF03150">
    <property type="entry name" value="CCP_MauG"/>
    <property type="match status" value="1"/>
</dbReference>
<dbReference type="InterPro" id="IPR036909">
    <property type="entry name" value="Cyt_c-like_dom_sf"/>
</dbReference>
<evidence type="ECO:0000256" key="3">
    <source>
        <dbReference type="ARBA" id="ARBA00022723"/>
    </source>
</evidence>
<evidence type="ECO:0000256" key="2">
    <source>
        <dbReference type="ARBA" id="ARBA00022617"/>
    </source>
</evidence>
<dbReference type="InterPro" id="IPR051395">
    <property type="entry name" value="Cytochrome_c_Peroxidase/MauG"/>
</dbReference>
<sequence length="344" mass="38076">MHFFKVITASMLWIVMQSVAIADFKPFQPLPAHPPVPSDNLMSPMKIKLGKQLFFDARLSKNKSMNCNSCHNVMAGGSSPQAKPTGAGGQAGQRNAPTLWNVGFTTIYFLDGRATSLEAAIKEHLLADEAMAMEKESRVVDGVQQIPGYVKQFVALYGDEDPVNYDNISKSLAAYLRSLVTNDSAFDQYLRGNQNAISTAAKKGMEQFIEVGCASCHFWVNMAGPIPGLAFQMGEGFYELFPNHLGSEYDARYQLTDDVGRIKVTGEQYDRHMWRVASLRNIALTAPYFHNGAVGTLDEAVRVMAMAQYKKRLPEKTVEEITAFLNTLTGNFPIQTMPRLPATQ</sequence>
<dbReference type="GO" id="GO:0042597">
    <property type="term" value="C:periplasmic space"/>
    <property type="evidence" value="ECO:0007669"/>
    <property type="project" value="UniProtKB-SubCell"/>
</dbReference>
<keyword evidence="6 9" id="KW-0560">Oxidoreductase</keyword>
<reference evidence="9" key="1">
    <citation type="submission" date="2018-06" db="EMBL/GenBank/DDBJ databases">
        <authorList>
            <person name="Zhirakovskaya E."/>
        </authorList>
    </citation>
    <scope>NUCLEOTIDE SEQUENCE</scope>
</reference>